<dbReference type="EMBL" id="CP047045">
    <property type="protein sequence ID" value="QGZ93203.1"/>
    <property type="molecule type" value="Genomic_DNA"/>
</dbReference>
<evidence type="ECO:0000313" key="1">
    <source>
        <dbReference type="EMBL" id="QGZ93203.1"/>
    </source>
</evidence>
<proteinExistence type="predicted"/>
<dbReference type="RefSeq" id="WP_158764221.1">
    <property type="nucleotide sequence ID" value="NZ_CP047045.1"/>
</dbReference>
<sequence>MNGEPRRSRCGFVVAKFLAGTEALYLMRRSKKWHDINFVGGHEEQRDRDSLARTAHREMLEEVPQLRKRPGLNLFPLTTELEHGPVYSQSKRDLVAYELQFFLLRCEASPNSFLQSMTSRSPNILLSEQEMLGSKRYKISGLVELLDRSYPGGLHSLPLSWESNLGRDVADLYRAQRAQLQFDLDLPT</sequence>
<keyword evidence="2" id="KW-1185">Reference proteome</keyword>
<dbReference type="KEGG" id="tsv:DSM104635_00009"/>
<gene>
    <name evidence="1" type="ORF">DSM104635_00009</name>
</gene>
<dbReference type="SUPFAM" id="SSF55811">
    <property type="entry name" value="Nudix"/>
    <property type="match status" value="1"/>
</dbReference>
<evidence type="ECO:0000313" key="2">
    <source>
        <dbReference type="Proteomes" id="UP000431269"/>
    </source>
</evidence>
<accession>A0A6I6MPY2</accession>
<dbReference type="GO" id="GO:0003824">
    <property type="term" value="F:catalytic activity"/>
    <property type="evidence" value="ECO:0007669"/>
    <property type="project" value="UniProtKB-ARBA"/>
</dbReference>
<organism evidence="1 2">
    <name type="scientific">Terricaulis silvestris</name>
    <dbReference type="NCBI Taxonomy" id="2686094"/>
    <lineage>
        <taxon>Bacteria</taxon>
        <taxon>Pseudomonadati</taxon>
        <taxon>Pseudomonadota</taxon>
        <taxon>Alphaproteobacteria</taxon>
        <taxon>Caulobacterales</taxon>
        <taxon>Caulobacteraceae</taxon>
        <taxon>Terricaulis</taxon>
    </lineage>
</organism>
<dbReference type="AlphaFoldDB" id="A0A6I6MPY2"/>
<dbReference type="InterPro" id="IPR015797">
    <property type="entry name" value="NUDIX_hydrolase-like_dom_sf"/>
</dbReference>
<reference evidence="2" key="1">
    <citation type="submission" date="2019-12" db="EMBL/GenBank/DDBJ databases">
        <title>Complete genome of Terracaulis silvestris 0127_4.</title>
        <authorList>
            <person name="Vieira S."/>
            <person name="Riedel T."/>
            <person name="Sproer C."/>
            <person name="Pascual J."/>
            <person name="Boedeker C."/>
            <person name="Overmann J."/>
        </authorList>
    </citation>
    <scope>NUCLEOTIDE SEQUENCE [LARGE SCALE GENOMIC DNA]</scope>
    <source>
        <strain evidence="2">0127_4</strain>
    </source>
</reference>
<name>A0A6I6MPY2_9CAUL</name>
<protein>
    <submittedName>
        <fullName evidence="1">Uncharacterized protein</fullName>
    </submittedName>
</protein>
<dbReference type="Proteomes" id="UP000431269">
    <property type="component" value="Chromosome"/>
</dbReference>
<dbReference type="Gene3D" id="3.90.79.10">
    <property type="entry name" value="Nucleoside Triphosphate Pyrophosphohydrolase"/>
    <property type="match status" value="1"/>
</dbReference>